<keyword evidence="2" id="KW-1185">Reference proteome</keyword>
<protein>
    <submittedName>
        <fullName evidence="1">Uncharacterized protein</fullName>
    </submittedName>
</protein>
<dbReference type="EMBL" id="JANPWB010000012">
    <property type="protein sequence ID" value="KAJ1115297.1"/>
    <property type="molecule type" value="Genomic_DNA"/>
</dbReference>
<comment type="caution">
    <text evidence="1">The sequence shown here is derived from an EMBL/GenBank/DDBJ whole genome shotgun (WGS) entry which is preliminary data.</text>
</comment>
<organism evidence="1 2">
    <name type="scientific">Pleurodeles waltl</name>
    <name type="common">Iberian ribbed newt</name>
    <dbReference type="NCBI Taxonomy" id="8319"/>
    <lineage>
        <taxon>Eukaryota</taxon>
        <taxon>Metazoa</taxon>
        <taxon>Chordata</taxon>
        <taxon>Craniata</taxon>
        <taxon>Vertebrata</taxon>
        <taxon>Euteleostomi</taxon>
        <taxon>Amphibia</taxon>
        <taxon>Batrachia</taxon>
        <taxon>Caudata</taxon>
        <taxon>Salamandroidea</taxon>
        <taxon>Salamandridae</taxon>
        <taxon>Pleurodelinae</taxon>
        <taxon>Pleurodeles</taxon>
    </lineage>
</organism>
<dbReference type="Proteomes" id="UP001066276">
    <property type="component" value="Chromosome 8"/>
</dbReference>
<accession>A0AAV7NJL9</accession>
<name>A0AAV7NJL9_PLEWA</name>
<reference evidence="1" key="1">
    <citation type="journal article" date="2022" name="bioRxiv">
        <title>Sequencing and chromosome-scale assembly of the giantPleurodeles waltlgenome.</title>
        <authorList>
            <person name="Brown T."/>
            <person name="Elewa A."/>
            <person name="Iarovenko S."/>
            <person name="Subramanian E."/>
            <person name="Araus A.J."/>
            <person name="Petzold A."/>
            <person name="Susuki M."/>
            <person name="Suzuki K.-i.T."/>
            <person name="Hayashi T."/>
            <person name="Toyoda A."/>
            <person name="Oliveira C."/>
            <person name="Osipova E."/>
            <person name="Leigh N.D."/>
            <person name="Simon A."/>
            <person name="Yun M.H."/>
        </authorList>
    </citation>
    <scope>NUCLEOTIDE SEQUENCE</scope>
    <source>
        <strain evidence="1">20211129_DDA</strain>
        <tissue evidence="1">Liver</tissue>
    </source>
</reference>
<evidence type="ECO:0000313" key="1">
    <source>
        <dbReference type="EMBL" id="KAJ1115297.1"/>
    </source>
</evidence>
<gene>
    <name evidence="1" type="ORF">NDU88_003523</name>
</gene>
<sequence>MDRVEYVALRLHHSYHVGGIKCGCLLATRLRAQRLTAVVEVIRNPERSEVTSNTQIISAFRSFYQVLYSRQQTGLGTLLQYLKEAHTTKLMPLAAAPLEVISAIA</sequence>
<evidence type="ECO:0000313" key="2">
    <source>
        <dbReference type="Proteomes" id="UP001066276"/>
    </source>
</evidence>
<dbReference type="AlphaFoldDB" id="A0AAV7NJL9"/>
<proteinExistence type="predicted"/>